<name>A0A1Q9JBH5_HELPX</name>
<reference evidence="1 2" key="1">
    <citation type="submission" date="2016-09" db="EMBL/GenBank/DDBJ databases">
        <authorList>
            <person name="Capua I."/>
            <person name="De Benedictis P."/>
            <person name="Joannis T."/>
            <person name="Lombin L.H."/>
            <person name="Cattoli G."/>
        </authorList>
    </citation>
    <scope>NUCLEOTIDE SEQUENCE [LARGE SCALE GENOMIC DNA]</scope>
    <source>
        <strain evidence="1 2">132A</strain>
    </source>
</reference>
<dbReference type="AlphaFoldDB" id="A0A1Q9JBH5"/>
<dbReference type="RefSeq" id="WP_180372654.1">
    <property type="nucleotide sequence ID" value="NZ_MJGG01000011.1"/>
</dbReference>
<comment type="caution">
    <text evidence="1">The sequence shown here is derived from an EMBL/GenBank/DDBJ whole genome shotgun (WGS) entry which is preliminary data.</text>
</comment>
<dbReference type="Proteomes" id="UP000186621">
    <property type="component" value="Unassembled WGS sequence"/>
</dbReference>
<accession>A0A1Q9JBH5</accession>
<sequence>MQVYHLSHIDLDGYACQLVSKQFFKNIQCYNANYGREVSARIYEILNAIAQSKESESLILISDLNLNLNEAQYLQDKIQEHRLQNKNIQIQLLDHHISGKEVAESFHWYFLDTNRCATKIVYEFLKKHYAILEPKNTTWLEPLVEMVNSVDIWDTQGCGFELGKVCMRMINQSSELNRFMFDDENRDYKLKLLEEVKNYLFLENAPVAYDNDLFKLKKIALGGDPDTETMDNISSNAQTHLLSLKKHDCSVYYQDKKGFLSYSMGGISVLANLFLTQNPDFDFYMDVNAKGNVSLRANGNCDVCELSQMCFNGGGHRNASGGKIDGFRESFNYRDIKEQIEEIFNNA</sequence>
<dbReference type="SUPFAM" id="SSF64182">
    <property type="entry name" value="DHH phosphoesterases"/>
    <property type="match status" value="1"/>
</dbReference>
<evidence type="ECO:0000313" key="1">
    <source>
        <dbReference type="EMBL" id="OLR48523.1"/>
    </source>
</evidence>
<gene>
    <name evidence="1" type="ORF">BIZ48_01410</name>
</gene>
<organism evidence="1 2">
    <name type="scientific">Helicobacter pylori</name>
    <name type="common">Campylobacter pylori</name>
    <dbReference type="NCBI Taxonomy" id="210"/>
    <lineage>
        <taxon>Bacteria</taxon>
        <taxon>Pseudomonadati</taxon>
        <taxon>Campylobacterota</taxon>
        <taxon>Epsilonproteobacteria</taxon>
        <taxon>Campylobacterales</taxon>
        <taxon>Helicobacteraceae</taxon>
        <taxon>Helicobacter</taxon>
    </lineage>
</organism>
<dbReference type="EMBL" id="MJMX01000011">
    <property type="protein sequence ID" value="OLR48523.1"/>
    <property type="molecule type" value="Genomic_DNA"/>
</dbReference>
<proteinExistence type="predicted"/>
<protein>
    <submittedName>
        <fullName evidence="1">Phosphoesterase</fullName>
    </submittedName>
</protein>
<dbReference type="PANTHER" id="PTHR42146">
    <property type="entry name" value="3',5'-CYCLIC-NUCLEOTIDE PHOSPHODIESTERASE"/>
    <property type="match status" value="1"/>
</dbReference>
<dbReference type="InterPro" id="IPR038763">
    <property type="entry name" value="DHH_sf"/>
</dbReference>
<dbReference type="Gene3D" id="3.10.310.30">
    <property type="match status" value="1"/>
</dbReference>
<evidence type="ECO:0000313" key="2">
    <source>
        <dbReference type="Proteomes" id="UP000186621"/>
    </source>
</evidence>
<dbReference type="InterPro" id="IPR052968">
    <property type="entry name" value="Nucleotide_metab_enz"/>
</dbReference>
<dbReference type="PANTHER" id="PTHR42146:SF1">
    <property type="entry name" value="OLIGORIBONUCLEASE NRNB"/>
    <property type="match status" value="1"/>
</dbReference>